<dbReference type="Proteomes" id="UP000078200">
    <property type="component" value="Unassembled WGS sequence"/>
</dbReference>
<dbReference type="EnsemblMetazoa" id="GAUT037640-RA">
    <property type="protein sequence ID" value="GAUT037640-PA"/>
    <property type="gene ID" value="GAUT037640"/>
</dbReference>
<dbReference type="AlphaFoldDB" id="A0A1A9VHK0"/>
<reference evidence="1" key="1">
    <citation type="submission" date="2020-05" db="UniProtKB">
        <authorList>
            <consortium name="EnsemblMetazoa"/>
        </authorList>
    </citation>
    <scope>IDENTIFICATION</scope>
    <source>
        <strain evidence="1">TTRI</strain>
    </source>
</reference>
<keyword evidence="2" id="KW-1185">Reference proteome</keyword>
<dbReference type="VEuPathDB" id="VectorBase:GAUT037640"/>
<proteinExistence type="predicted"/>
<organism evidence="1 2">
    <name type="scientific">Glossina austeni</name>
    <name type="common">Savannah tsetse fly</name>
    <dbReference type="NCBI Taxonomy" id="7395"/>
    <lineage>
        <taxon>Eukaryota</taxon>
        <taxon>Metazoa</taxon>
        <taxon>Ecdysozoa</taxon>
        <taxon>Arthropoda</taxon>
        <taxon>Hexapoda</taxon>
        <taxon>Insecta</taxon>
        <taxon>Pterygota</taxon>
        <taxon>Neoptera</taxon>
        <taxon>Endopterygota</taxon>
        <taxon>Diptera</taxon>
        <taxon>Brachycera</taxon>
        <taxon>Muscomorpha</taxon>
        <taxon>Hippoboscoidea</taxon>
        <taxon>Glossinidae</taxon>
        <taxon>Glossina</taxon>
    </lineage>
</organism>
<evidence type="ECO:0000313" key="1">
    <source>
        <dbReference type="EnsemblMetazoa" id="GAUT037640-PA"/>
    </source>
</evidence>
<protein>
    <submittedName>
        <fullName evidence="1">Uncharacterized protein</fullName>
    </submittedName>
</protein>
<accession>A0A1A9VHK0</accession>
<sequence>MGGWDRQTINGCGQIAKFLIKRRQTIFSMLGDRKVDSSELSLYFLYESFKNQSLQYHLYHRLKRDDN</sequence>
<evidence type="ECO:0000313" key="2">
    <source>
        <dbReference type="Proteomes" id="UP000078200"/>
    </source>
</evidence>
<name>A0A1A9VHK0_GLOAU</name>